<dbReference type="GO" id="GO:0020037">
    <property type="term" value="F:heme binding"/>
    <property type="evidence" value="ECO:0007669"/>
    <property type="project" value="InterPro"/>
</dbReference>
<keyword evidence="5" id="KW-0472">Membrane</keyword>
<evidence type="ECO:0008006" key="8">
    <source>
        <dbReference type="Google" id="ProtNLM"/>
    </source>
</evidence>
<dbReference type="STRING" id="94130.A0A2Z6QKB4"/>
<dbReference type="InterPro" id="IPR017972">
    <property type="entry name" value="Cyt_P450_CS"/>
</dbReference>
<protein>
    <recommendedName>
        <fullName evidence="8">Cytochrome P450</fullName>
    </recommendedName>
</protein>
<feature type="binding site" description="axial binding residue" evidence="3">
    <location>
        <position position="490"/>
    </location>
    <ligand>
        <name>heme</name>
        <dbReference type="ChEBI" id="CHEBI:30413"/>
    </ligand>
    <ligandPart>
        <name>Fe</name>
        <dbReference type="ChEBI" id="CHEBI:18248"/>
    </ligandPart>
</feature>
<keyword evidence="3 4" id="KW-0349">Heme</keyword>
<comment type="similarity">
    <text evidence="4">Belongs to the cytochrome P450 family.</text>
</comment>
<dbReference type="Proteomes" id="UP000247702">
    <property type="component" value="Unassembled WGS sequence"/>
</dbReference>
<keyword evidence="2 3" id="KW-0408">Iron</keyword>
<dbReference type="InterPro" id="IPR036396">
    <property type="entry name" value="Cyt_P450_sf"/>
</dbReference>
<evidence type="ECO:0000256" key="4">
    <source>
        <dbReference type="RuleBase" id="RU000461"/>
    </source>
</evidence>
<evidence type="ECO:0000256" key="1">
    <source>
        <dbReference type="ARBA" id="ARBA00022723"/>
    </source>
</evidence>
<proteinExistence type="inferred from homology"/>
<evidence type="ECO:0000256" key="5">
    <source>
        <dbReference type="SAM" id="Phobius"/>
    </source>
</evidence>
<organism evidence="6 7">
    <name type="scientific">Rhizophagus clarus</name>
    <dbReference type="NCBI Taxonomy" id="94130"/>
    <lineage>
        <taxon>Eukaryota</taxon>
        <taxon>Fungi</taxon>
        <taxon>Fungi incertae sedis</taxon>
        <taxon>Mucoromycota</taxon>
        <taxon>Glomeromycotina</taxon>
        <taxon>Glomeromycetes</taxon>
        <taxon>Glomerales</taxon>
        <taxon>Glomeraceae</taxon>
        <taxon>Rhizophagus</taxon>
    </lineage>
</organism>
<name>A0A2Z6QKB4_9GLOM</name>
<keyword evidence="7" id="KW-1185">Reference proteome</keyword>
<comment type="cofactor">
    <cofactor evidence="3">
        <name>heme</name>
        <dbReference type="ChEBI" id="CHEBI:30413"/>
    </cofactor>
</comment>
<evidence type="ECO:0000256" key="2">
    <source>
        <dbReference type="ARBA" id="ARBA00023004"/>
    </source>
</evidence>
<keyword evidence="1 3" id="KW-0479">Metal-binding</keyword>
<dbReference type="GO" id="GO:0016705">
    <property type="term" value="F:oxidoreductase activity, acting on paired donors, with incorporation or reduction of molecular oxygen"/>
    <property type="evidence" value="ECO:0007669"/>
    <property type="project" value="InterPro"/>
</dbReference>
<dbReference type="PRINTS" id="PR00385">
    <property type="entry name" value="P450"/>
</dbReference>
<dbReference type="InterPro" id="IPR002401">
    <property type="entry name" value="Cyt_P450_E_grp-I"/>
</dbReference>
<dbReference type="Gene3D" id="1.10.630.10">
    <property type="entry name" value="Cytochrome P450"/>
    <property type="match status" value="1"/>
</dbReference>
<accession>A0A2Z6QKB4</accession>
<dbReference type="SUPFAM" id="SSF48264">
    <property type="entry name" value="Cytochrome P450"/>
    <property type="match status" value="1"/>
</dbReference>
<dbReference type="PRINTS" id="PR00463">
    <property type="entry name" value="EP450I"/>
</dbReference>
<sequence>MTLHKIFSGLGVSDYLSLISVSLIIYVTHYYYKYFTRVNPLPGPFPFPFVGNLPQFMWYKANTREFFDALQKKYGDLYEVNLGARRIVLNRAEDIDKLLMPSTKSHYMTRLPYMQGLEEIGMLGKGLILNHNLKSWRFNRQFFTQAILSPKFSQEAIVMTNKMFLELESYWDRLYLKEETTKQNKNVLDFAAWLSRFTNDVIIALTTGERSYTMAGYFNVQGEEKSEHPPAIVEDSENFVQAFRSHLNNVSMFIFVNPFLRHYIPFFKGRSDKALQNVNYLYDRVDSIIKRRREEIENTPLDKPLPHDMLTSVITANTPRDINYTKTVGGESIDRPMTDLEIRHIMFDAFIGGTDTTANMISFIVYYLAHYPDVKRKVVEEIDRVFQDDKTRPVAEKDIHQLKYIDAVIKEVDRVFPVSNMLQRYGTEPDEVAGYKWPSGTMFQVNSISIHKNKDYWEDPETFNPDRWMVEDFEPKKYSFIMFGGGLRICPGRKLAMIELVTLTALLYRKYDIDLVDMKAPIQVKSGIITAFTSRVHQFSLRLNEHDRVWDDHPEKNRC</sequence>
<dbReference type="InterPro" id="IPR001128">
    <property type="entry name" value="Cyt_P450"/>
</dbReference>
<dbReference type="AlphaFoldDB" id="A0A2Z6QKB4"/>
<evidence type="ECO:0000256" key="3">
    <source>
        <dbReference type="PIRSR" id="PIRSR602401-1"/>
    </source>
</evidence>
<dbReference type="GO" id="GO:0005506">
    <property type="term" value="F:iron ion binding"/>
    <property type="evidence" value="ECO:0007669"/>
    <property type="project" value="InterPro"/>
</dbReference>
<evidence type="ECO:0000313" key="6">
    <source>
        <dbReference type="EMBL" id="GBB90115.1"/>
    </source>
</evidence>
<feature type="transmembrane region" description="Helical" evidence="5">
    <location>
        <begin position="12"/>
        <end position="32"/>
    </location>
</feature>
<keyword evidence="4" id="KW-0503">Monooxygenase</keyword>
<dbReference type="PANTHER" id="PTHR24301:SF2">
    <property type="entry name" value="THROMBOXANE-A SYNTHASE"/>
    <property type="match status" value="1"/>
</dbReference>
<reference evidence="6 7" key="1">
    <citation type="submission" date="2017-11" db="EMBL/GenBank/DDBJ databases">
        <title>The genome of Rhizophagus clarus HR1 reveals common genetic basis of auxotrophy among arbuscular mycorrhizal fungi.</title>
        <authorList>
            <person name="Kobayashi Y."/>
        </authorList>
    </citation>
    <scope>NUCLEOTIDE SEQUENCE [LARGE SCALE GENOMIC DNA]</scope>
    <source>
        <strain evidence="6 7">HR1</strain>
    </source>
</reference>
<keyword evidence="4" id="KW-0560">Oxidoreductase</keyword>
<dbReference type="EMBL" id="BEXD01000779">
    <property type="protein sequence ID" value="GBB90115.1"/>
    <property type="molecule type" value="Genomic_DNA"/>
</dbReference>
<dbReference type="PROSITE" id="PS00086">
    <property type="entry name" value="CYTOCHROME_P450"/>
    <property type="match status" value="1"/>
</dbReference>
<evidence type="ECO:0000313" key="7">
    <source>
        <dbReference type="Proteomes" id="UP000247702"/>
    </source>
</evidence>
<comment type="caution">
    <text evidence="6">The sequence shown here is derived from an EMBL/GenBank/DDBJ whole genome shotgun (WGS) entry which is preliminary data.</text>
</comment>
<dbReference type="PANTHER" id="PTHR24301">
    <property type="entry name" value="THROMBOXANE-A SYNTHASE"/>
    <property type="match status" value="1"/>
</dbReference>
<keyword evidence="5" id="KW-1133">Transmembrane helix</keyword>
<gene>
    <name evidence="6" type="ORF">RclHR1_00170019</name>
</gene>
<keyword evidence="5" id="KW-0812">Transmembrane</keyword>
<dbReference type="GO" id="GO:0004497">
    <property type="term" value="F:monooxygenase activity"/>
    <property type="evidence" value="ECO:0007669"/>
    <property type="project" value="UniProtKB-KW"/>
</dbReference>
<dbReference type="Pfam" id="PF00067">
    <property type="entry name" value="p450"/>
    <property type="match status" value="1"/>
</dbReference>